<feature type="transmembrane region" description="Helical" evidence="1">
    <location>
        <begin position="194"/>
        <end position="213"/>
    </location>
</feature>
<dbReference type="AlphaFoldDB" id="A0A226DM64"/>
<reference evidence="2 3" key="1">
    <citation type="submission" date="2015-12" db="EMBL/GenBank/DDBJ databases">
        <title>The genome of Folsomia candida.</title>
        <authorList>
            <person name="Faddeeva A."/>
            <person name="Derks M.F."/>
            <person name="Anvar Y."/>
            <person name="Smit S."/>
            <person name="Van Straalen N."/>
            <person name="Roelofs D."/>
        </authorList>
    </citation>
    <scope>NUCLEOTIDE SEQUENCE [LARGE SCALE GENOMIC DNA]</scope>
    <source>
        <strain evidence="2 3">VU population</strain>
        <tissue evidence="2">Whole body</tissue>
    </source>
</reference>
<comment type="caution">
    <text evidence="2">The sequence shown here is derived from an EMBL/GenBank/DDBJ whole genome shotgun (WGS) entry which is preliminary data.</text>
</comment>
<dbReference type="Proteomes" id="UP000198287">
    <property type="component" value="Unassembled WGS sequence"/>
</dbReference>
<feature type="transmembrane region" description="Helical" evidence="1">
    <location>
        <begin position="81"/>
        <end position="107"/>
    </location>
</feature>
<keyword evidence="1" id="KW-0812">Transmembrane</keyword>
<proteinExistence type="predicted"/>
<feature type="transmembrane region" description="Helical" evidence="1">
    <location>
        <begin position="128"/>
        <end position="150"/>
    </location>
</feature>
<feature type="transmembrane region" description="Helical" evidence="1">
    <location>
        <begin position="49"/>
        <end position="69"/>
    </location>
</feature>
<feature type="transmembrane region" description="Helical" evidence="1">
    <location>
        <begin position="156"/>
        <end position="173"/>
    </location>
</feature>
<accession>A0A226DM64</accession>
<sequence length="341" mass="39116">MAPAIPSRCSLIPDKTISIFASIMSWAKFWSGSQFLWNAKKRQIRVTKSSWALVKFAFVVYGWLVFLAYEAHVLIFHEKPIYWTTRCFLLFMGGQVPMVTLVVNVIKERDIFSWINSVFKFDAWFSEFRHWSLVVGQACLGAAFICAVGGSIISTVGFSMIFATSIFGVSNELKFTSTKKHKYRTYSYLRTTQNIKLVATSVSILWILLNTLFRPFVMPIQMLIIRSVQFCNFLLIRYRNEISLIDFPLLAGFSILFGGTWLGIVEMVGFANRYSSQILQNFSKVGGMTSFEKKVWKKERKSFKPLILNVGQFYVMNTKTVLNVGSSYVWGTARLLILFPH</sequence>
<name>A0A226DM64_FOLCA</name>
<keyword evidence="1" id="KW-1133">Transmembrane helix</keyword>
<evidence type="ECO:0000256" key="1">
    <source>
        <dbReference type="SAM" id="Phobius"/>
    </source>
</evidence>
<feature type="transmembrane region" description="Helical" evidence="1">
    <location>
        <begin position="219"/>
        <end position="236"/>
    </location>
</feature>
<keyword evidence="3" id="KW-1185">Reference proteome</keyword>
<gene>
    <name evidence="2" type="ORF">Fcan01_18808</name>
</gene>
<dbReference type="EMBL" id="LNIX01000015">
    <property type="protein sequence ID" value="OXA46635.1"/>
    <property type="molecule type" value="Genomic_DNA"/>
</dbReference>
<organism evidence="2 3">
    <name type="scientific">Folsomia candida</name>
    <name type="common">Springtail</name>
    <dbReference type="NCBI Taxonomy" id="158441"/>
    <lineage>
        <taxon>Eukaryota</taxon>
        <taxon>Metazoa</taxon>
        <taxon>Ecdysozoa</taxon>
        <taxon>Arthropoda</taxon>
        <taxon>Hexapoda</taxon>
        <taxon>Collembola</taxon>
        <taxon>Entomobryomorpha</taxon>
        <taxon>Isotomoidea</taxon>
        <taxon>Isotomidae</taxon>
        <taxon>Proisotominae</taxon>
        <taxon>Folsomia</taxon>
    </lineage>
</organism>
<evidence type="ECO:0000313" key="3">
    <source>
        <dbReference type="Proteomes" id="UP000198287"/>
    </source>
</evidence>
<keyword evidence="1" id="KW-0472">Membrane</keyword>
<protein>
    <submittedName>
        <fullName evidence="2">Uncharacterized protein</fullName>
    </submittedName>
</protein>
<evidence type="ECO:0000313" key="2">
    <source>
        <dbReference type="EMBL" id="OXA46635.1"/>
    </source>
</evidence>
<feature type="transmembrane region" description="Helical" evidence="1">
    <location>
        <begin position="248"/>
        <end position="271"/>
    </location>
</feature>